<evidence type="ECO:0000313" key="8">
    <source>
        <dbReference type="EMBL" id="MFC5772327.1"/>
    </source>
</evidence>
<dbReference type="InterPro" id="IPR002758">
    <property type="entry name" value="Cation_antiport_E"/>
</dbReference>
<evidence type="ECO:0000256" key="4">
    <source>
        <dbReference type="ARBA" id="ARBA00022692"/>
    </source>
</evidence>
<evidence type="ECO:0000313" key="9">
    <source>
        <dbReference type="Proteomes" id="UP001595974"/>
    </source>
</evidence>
<evidence type="ECO:0000256" key="5">
    <source>
        <dbReference type="ARBA" id="ARBA00022989"/>
    </source>
</evidence>
<dbReference type="NCBIfam" id="NF006518">
    <property type="entry name" value="PRK08965.1-2"/>
    <property type="match status" value="1"/>
</dbReference>
<reference evidence="9" key="1">
    <citation type="journal article" date="2019" name="Int. J. Syst. Evol. Microbiol.">
        <title>The Global Catalogue of Microorganisms (GCM) 10K type strain sequencing project: providing services to taxonomists for standard genome sequencing and annotation.</title>
        <authorList>
            <consortium name="The Broad Institute Genomics Platform"/>
            <consortium name="The Broad Institute Genome Sequencing Center for Infectious Disease"/>
            <person name="Wu L."/>
            <person name="Ma J."/>
        </authorList>
    </citation>
    <scope>NUCLEOTIDE SEQUENCE [LARGE SCALE GENOMIC DNA]</scope>
    <source>
        <strain evidence="9">SHR3</strain>
    </source>
</reference>
<comment type="similarity">
    <text evidence="2">Belongs to the CPA3 antiporters (TC 2.A.63) subunit E family.</text>
</comment>
<dbReference type="Proteomes" id="UP001595974">
    <property type="component" value="Unassembled WGS sequence"/>
</dbReference>
<evidence type="ECO:0000256" key="2">
    <source>
        <dbReference type="ARBA" id="ARBA00006228"/>
    </source>
</evidence>
<comment type="caution">
    <text evidence="8">The sequence shown here is derived from an EMBL/GenBank/DDBJ whole genome shotgun (WGS) entry which is preliminary data.</text>
</comment>
<keyword evidence="9" id="KW-1185">Reference proteome</keyword>
<keyword evidence="4 7" id="KW-0812">Transmembrane</keyword>
<dbReference type="PIRSF" id="PIRSF019239">
    <property type="entry name" value="MrpE"/>
    <property type="match status" value="1"/>
</dbReference>
<gene>
    <name evidence="8" type="ORF">ACFPTN_23345</name>
</gene>
<evidence type="ECO:0000256" key="7">
    <source>
        <dbReference type="SAM" id="Phobius"/>
    </source>
</evidence>
<dbReference type="EMBL" id="JBHSOG010000114">
    <property type="protein sequence ID" value="MFC5772327.1"/>
    <property type="molecule type" value="Genomic_DNA"/>
</dbReference>
<dbReference type="PANTHER" id="PTHR34584">
    <property type="entry name" value="NA(+)/H(+) ANTIPORTER SUBUNIT E1"/>
    <property type="match status" value="1"/>
</dbReference>
<evidence type="ECO:0000256" key="6">
    <source>
        <dbReference type="ARBA" id="ARBA00023136"/>
    </source>
</evidence>
<dbReference type="PANTHER" id="PTHR34584:SF1">
    <property type="entry name" value="NA(+)_H(+) ANTIPORTER SUBUNIT E1"/>
    <property type="match status" value="1"/>
</dbReference>
<name>A0ABW1AYC7_9RHOO</name>
<evidence type="ECO:0000256" key="1">
    <source>
        <dbReference type="ARBA" id="ARBA00004651"/>
    </source>
</evidence>
<keyword evidence="6 7" id="KW-0472">Membrane</keyword>
<dbReference type="RefSeq" id="WP_096445153.1">
    <property type="nucleotide sequence ID" value="NZ_JBHSOG010000114.1"/>
</dbReference>
<sequence>MKRSTYRSLLPAVLVLLLVWLLLNESLTPGSVLLGLLLALVVASILPSARPLQARVRRPLVALRLLLRVLHDVIRSNIVVTGIVLGPEHRRQRPGFIHIPLDLQDPHGLAVLSMIVTATPGTVWAEISPDCRMLTLHILELEDEAAWHHTIKHRYERPLMEIFE</sequence>
<dbReference type="Pfam" id="PF01899">
    <property type="entry name" value="MNHE"/>
    <property type="match status" value="1"/>
</dbReference>
<organism evidence="8 9">
    <name type="scientific">Thauera sinica</name>
    <dbReference type="NCBI Taxonomy" id="2665146"/>
    <lineage>
        <taxon>Bacteria</taxon>
        <taxon>Pseudomonadati</taxon>
        <taxon>Pseudomonadota</taxon>
        <taxon>Betaproteobacteria</taxon>
        <taxon>Rhodocyclales</taxon>
        <taxon>Zoogloeaceae</taxon>
        <taxon>Thauera</taxon>
    </lineage>
</organism>
<evidence type="ECO:0000256" key="3">
    <source>
        <dbReference type="ARBA" id="ARBA00022475"/>
    </source>
</evidence>
<comment type="subcellular location">
    <subcellularLocation>
        <location evidence="1">Cell membrane</location>
        <topology evidence="1">Multi-pass membrane protein</topology>
    </subcellularLocation>
</comment>
<accession>A0ABW1AYC7</accession>
<keyword evidence="3" id="KW-1003">Cell membrane</keyword>
<keyword evidence="5 7" id="KW-1133">Transmembrane helix</keyword>
<dbReference type="NCBIfam" id="NF006520">
    <property type="entry name" value="PRK08965.1-4"/>
    <property type="match status" value="1"/>
</dbReference>
<protein>
    <submittedName>
        <fullName evidence="8">Na+/H+ antiporter subunit E</fullName>
    </submittedName>
</protein>
<feature type="transmembrane region" description="Helical" evidence="7">
    <location>
        <begin position="34"/>
        <end position="52"/>
    </location>
</feature>
<proteinExistence type="inferred from homology"/>